<feature type="domain" description="SCA7" evidence="2">
    <location>
        <begin position="224"/>
        <end position="290"/>
    </location>
</feature>
<gene>
    <name evidence="3" type="ORF">VM1G_00235</name>
</gene>
<dbReference type="PANTHER" id="PTHR47805:SF1">
    <property type="entry name" value="SAGA-ASSOCIATED FACTOR 73"/>
    <property type="match status" value="1"/>
</dbReference>
<reference evidence="3" key="1">
    <citation type="submission" date="2014-12" db="EMBL/GenBank/DDBJ databases">
        <title>Genome Sequence of Valsa Canker Pathogens Uncovers a Specific Adaption of Colonization on Woody Bark.</title>
        <authorList>
            <person name="Yin Z."/>
            <person name="Liu H."/>
            <person name="Gao X."/>
            <person name="Li Z."/>
            <person name="Song N."/>
            <person name="Ke X."/>
            <person name="Dai Q."/>
            <person name="Wu Y."/>
            <person name="Sun Y."/>
            <person name="Xu J.-R."/>
            <person name="Kang Z.K."/>
            <person name="Wang L."/>
            <person name="Huang L."/>
        </authorList>
    </citation>
    <scope>NUCLEOTIDE SEQUENCE [LARGE SCALE GENOMIC DNA]</scope>
    <source>
        <strain evidence="3">03-8</strain>
    </source>
</reference>
<feature type="region of interest" description="Disordered" evidence="1">
    <location>
        <begin position="1"/>
        <end position="30"/>
    </location>
</feature>
<feature type="compositionally biased region" description="Low complexity" evidence="1">
    <location>
        <begin position="17"/>
        <end position="30"/>
    </location>
</feature>
<feature type="compositionally biased region" description="Basic and acidic residues" evidence="1">
    <location>
        <begin position="1"/>
        <end position="11"/>
    </location>
</feature>
<dbReference type="InterPro" id="IPR013243">
    <property type="entry name" value="SCA7_dom"/>
</dbReference>
<dbReference type="PANTHER" id="PTHR47805">
    <property type="entry name" value="SAGA-ASSOCIATED FACTOR 73"/>
    <property type="match status" value="1"/>
</dbReference>
<protein>
    <submittedName>
        <fullName evidence="3">SAGA-associated factor 73</fullName>
    </submittedName>
</protein>
<feature type="compositionally biased region" description="Acidic residues" evidence="1">
    <location>
        <begin position="391"/>
        <end position="403"/>
    </location>
</feature>
<dbReference type="Proteomes" id="UP000078559">
    <property type="component" value="Chromosome 1"/>
</dbReference>
<sequence>MGDDRKDDEATIKVASKKNPPVGKGKPGVLKLKLKEKIPKLKEAGSQDASILEEKKSKANANSNPAAINPPSPGDPLNELGELPRETFMKGYPMIDAPALTSCKWCKKSVLMTTAVEHINGCLRIKKEKANRKKAAREARERAKEAAAREERERRAEEEGITLGADGDSGDDDDGGDKAPGKTTKRVAGKKTGEGGPTGKKRKAEGEADKAPKQKKKKDEPKPKTKPKGPVDVERQCGVLLPNGQPCARSLTCKSHSMGAKRAVAGRSLPYSMLLAAYQKKNQARQQKAALDANAPVEDDDDPNAGPIDSDEETAAVMNSLAKWNPQPVVPQPVFEPIRREYQRERLRKQLDDATEKGRKNIFKVNGYGAQRLPPGHPGHRPPVPIMPAVDQEDAPGEEEDDVPMLVPMPGSARSATFAPMQPQRQVSVGGPA</sequence>
<dbReference type="OrthoDB" id="21678at2759"/>
<feature type="compositionally biased region" description="Acidic residues" evidence="1">
    <location>
        <begin position="297"/>
        <end position="314"/>
    </location>
</feature>
<feature type="compositionally biased region" description="Low complexity" evidence="1">
    <location>
        <begin position="281"/>
        <end position="290"/>
    </location>
</feature>
<dbReference type="Gene3D" id="6.10.140.1270">
    <property type="match status" value="1"/>
</dbReference>
<feature type="compositionally biased region" description="Pro residues" evidence="1">
    <location>
        <begin position="375"/>
        <end position="386"/>
    </location>
</feature>
<feature type="compositionally biased region" description="Basic and acidic residues" evidence="1">
    <location>
        <begin position="204"/>
        <end position="235"/>
    </location>
</feature>
<feature type="region of interest" description="Disordered" evidence="1">
    <location>
        <begin position="281"/>
        <end position="314"/>
    </location>
</feature>
<evidence type="ECO:0000259" key="2">
    <source>
        <dbReference type="PROSITE" id="PS51505"/>
    </source>
</evidence>
<evidence type="ECO:0000313" key="3">
    <source>
        <dbReference type="EMBL" id="KUI64693.1"/>
    </source>
</evidence>
<evidence type="ECO:0000313" key="4">
    <source>
        <dbReference type="Proteomes" id="UP000078559"/>
    </source>
</evidence>
<feature type="region of interest" description="Disordered" evidence="1">
    <location>
        <begin position="42"/>
        <end position="83"/>
    </location>
</feature>
<evidence type="ECO:0000256" key="1">
    <source>
        <dbReference type="SAM" id="MobiDB-lite"/>
    </source>
</evidence>
<dbReference type="GO" id="GO:0000124">
    <property type="term" value="C:SAGA complex"/>
    <property type="evidence" value="ECO:0007669"/>
    <property type="project" value="InterPro"/>
</dbReference>
<dbReference type="InterPro" id="IPR037804">
    <property type="entry name" value="SGF73"/>
</dbReference>
<dbReference type="PROSITE" id="PS51505">
    <property type="entry name" value="SCA7"/>
    <property type="match status" value="1"/>
</dbReference>
<feature type="region of interest" description="Disordered" evidence="1">
    <location>
        <begin position="351"/>
        <end position="433"/>
    </location>
</feature>
<feature type="region of interest" description="Disordered" evidence="1">
    <location>
        <begin position="128"/>
        <end position="236"/>
    </location>
</feature>
<organism evidence="3 4">
    <name type="scientific">Cytospora mali</name>
    <name type="common">Apple Valsa canker fungus</name>
    <name type="synonym">Valsa mali</name>
    <dbReference type="NCBI Taxonomy" id="578113"/>
    <lineage>
        <taxon>Eukaryota</taxon>
        <taxon>Fungi</taxon>
        <taxon>Dikarya</taxon>
        <taxon>Ascomycota</taxon>
        <taxon>Pezizomycotina</taxon>
        <taxon>Sordariomycetes</taxon>
        <taxon>Sordariomycetidae</taxon>
        <taxon>Diaporthales</taxon>
        <taxon>Cytosporaceae</taxon>
        <taxon>Cytospora</taxon>
    </lineage>
</organism>
<accession>A0A194VL52</accession>
<dbReference type="GO" id="GO:0031048">
    <property type="term" value="P:regulatory ncRNA-mediated heterochromatin formation"/>
    <property type="evidence" value="ECO:0007669"/>
    <property type="project" value="TreeGrafter"/>
</dbReference>
<dbReference type="SMR" id="A0A194VL52"/>
<proteinExistence type="predicted"/>
<dbReference type="GO" id="GO:1904802">
    <property type="term" value="P:RITS complex assembly"/>
    <property type="evidence" value="ECO:0007669"/>
    <property type="project" value="TreeGrafter"/>
</dbReference>
<dbReference type="GO" id="GO:0006357">
    <property type="term" value="P:regulation of transcription by RNA polymerase II"/>
    <property type="evidence" value="ECO:0007669"/>
    <property type="project" value="TreeGrafter"/>
</dbReference>
<dbReference type="AlphaFoldDB" id="A0A194VL52"/>
<dbReference type="EMBL" id="CM003098">
    <property type="protein sequence ID" value="KUI64693.1"/>
    <property type="molecule type" value="Genomic_DNA"/>
</dbReference>
<dbReference type="Pfam" id="PF08313">
    <property type="entry name" value="SCA7"/>
    <property type="match status" value="1"/>
</dbReference>
<feature type="compositionally biased region" description="Basic and acidic residues" evidence="1">
    <location>
        <begin position="136"/>
        <end position="158"/>
    </location>
</feature>
<name>A0A194VL52_CYTMA</name>
<keyword evidence="4" id="KW-1185">Reference proteome</keyword>